<protein>
    <recommendedName>
        <fullName evidence="4">Secreted protein</fullName>
    </recommendedName>
</protein>
<sequence length="64" mass="6495">MSCASWVCVACLAATGLRCGSALVWPVPGCSPSLAPATPGRATCWRPPLESSPPPCTTHPACVN</sequence>
<evidence type="ECO:0000256" key="1">
    <source>
        <dbReference type="SAM" id="SignalP"/>
    </source>
</evidence>
<feature type="signal peptide" evidence="1">
    <location>
        <begin position="1"/>
        <end position="22"/>
    </location>
</feature>
<evidence type="ECO:0000313" key="2">
    <source>
        <dbReference type="EMBL" id="MPD05391.1"/>
    </source>
</evidence>
<dbReference type="AlphaFoldDB" id="A0A5B7K8S5"/>
<comment type="caution">
    <text evidence="2">The sequence shown here is derived from an EMBL/GenBank/DDBJ whole genome shotgun (WGS) entry which is preliminary data.</text>
</comment>
<name>A0A5B7K8S5_PORTR</name>
<organism evidence="2 3">
    <name type="scientific">Portunus trituberculatus</name>
    <name type="common">Swimming crab</name>
    <name type="synonym">Neptunus trituberculatus</name>
    <dbReference type="NCBI Taxonomy" id="210409"/>
    <lineage>
        <taxon>Eukaryota</taxon>
        <taxon>Metazoa</taxon>
        <taxon>Ecdysozoa</taxon>
        <taxon>Arthropoda</taxon>
        <taxon>Crustacea</taxon>
        <taxon>Multicrustacea</taxon>
        <taxon>Malacostraca</taxon>
        <taxon>Eumalacostraca</taxon>
        <taxon>Eucarida</taxon>
        <taxon>Decapoda</taxon>
        <taxon>Pleocyemata</taxon>
        <taxon>Brachyura</taxon>
        <taxon>Eubrachyura</taxon>
        <taxon>Portunoidea</taxon>
        <taxon>Portunidae</taxon>
        <taxon>Portuninae</taxon>
        <taxon>Portunus</taxon>
    </lineage>
</organism>
<dbReference type="EMBL" id="VSRR010145773">
    <property type="protein sequence ID" value="MPD05391.1"/>
    <property type="molecule type" value="Genomic_DNA"/>
</dbReference>
<evidence type="ECO:0008006" key="4">
    <source>
        <dbReference type="Google" id="ProtNLM"/>
    </source>
</evidence>
<reference evidence="2 3" key="1">
    <citation type="submission" date="2019-05" db="EMBL/GenBank/DDBJ databases">
        <title>Another draft genome of Portunus trituberculatus and its Hox gene families provides insights of decapod evolution.</title>
        <authorList>
            <person name="Jeong J.-H."/>
            <person name="Song I."/>
            <person name="Kim S."/>
            <person name="Choi T."/>
            <person name="Kim D."/>
            <person name="Ryu S."/>
            <person name="Kim W."/>
        </authorList>
    </citation>
    <scope>NUCLEOTIDE SEQUENCE [LARGE SCALE GENOMIC DNA]</scope>
    <source>
        <tissue evidence="2">Muscle</tissue>
    </source>
</reference>
<evidence type="ECO:0000313" key="3">
    <source>
        <dbReference type="Proteomes" id="UP000324222"/>
    </source>
</evidence>
<feature type="chain" id="PRO_5023036588" description="Secreted protein" evidence="1">
    <location>
        <begin position="23"/>
        <end position="64"/>
    </location>
</feature>
<proteinExistence type="predicted"/>
<dbReference type="Proteomes" id="UP000324222">
    <property type="component" value="Unassembled WGS sequence"/>
</dbReference>
<keyword evidence="1" id="KW-0732">Signal</keyword>
<accession>A0A5B7K8S5</accession>
<keyword evidence="3" id="KW-1185">Reference proteome</keyword>
<gene>
    <name evidence="2" type="ORF">E2C01_101131</name>
</gene>